<protein>
    <submittedName>
        <fullName evidence="2">VOC family protein</fullName>
    </submittedName>
</protein>
<evidence type="ECO:0000313" key="3">
    <source>
        <dbReference type="Proteomes" id="UP001596297"/>
    </source>
</evidence>
<name>A0ABW1YID1_9DEIO</name>
<dbReference type="EMBL" id="JBHSWD010000002">
    <property type="protein sequence ID" value="MFC6592592.1"/>
    <property type="molecule type" value="Genomic_DNA"/>
</dbReference>
<dbReference type="Proteomes" id="UP001596297">
    <property type="component" value="Unassembled WGS sequence"/>
</dbReference>
<gene>
    <name evidence="1" type="ORF">ACFP81_11710</name>
    <name evidence="2" type="ORF">ACFP81_13240</name>
</gene>
<reference evidence="2" key="1">
    <citation type="journal article" date="2014" name="Int. J. Syst. Evol. Microbiol.">
        <title>Complete genome of a new Firmicutes species belonging to the dominant human colonic microbiota ('Ruminococcus bicirculans') reveals two chromosomes and a selective capacity to utilize plant glucans.</title>
        <authorList>
            <consortium name="NISC Comparative Sequencing Program"/>
            <person name="Wegmann U."/>
            <person name="Louis P."/>
            <person name="Goesmann A."/>
            <person name="Henrissat B."/>
            <person name="Duncan S.H."/>
            <person name="Flint H.J."/>
        </authorList>
    </citation>
    <scope>NUCLEOTIDE SEQUENCE</scope>
    <source>
        <strain evidence="2">NBRC 112440</strain>
    </source>
</reference>
<evidence type="ECO:0000313" key="1">
    <source>
        <dbReference type="EMBL" id="MFC6592592.1"/>
    </source>
</evidence>
<accession>A0ABW1YID1</accession>
<proteinExistence type="predicted"/>
<comment type="caution">
    <text evidence="2">The sequence shown here is derived from an EMBL/GenBank/DDBJ whole genome shotgun (WGS) entry which is preliminary data.</text>
</comment>
<dbReference type="InterPro" id="IPR029068">
    <property type="entry name" value="Glyas_Bleomycin-R_OHBP_Dase"/>
</dbReference>
<dbReference type="Gene3D" id="3.10.180.10">
    <property type="entry name" value="2,3-Dihydroxybiphenyl 1,2-Dioxygenase, domain 1"/>
    <property type="match status" value="1"/>
</dbReference>
<keyword evidence="3" id="KW-1185">Reference proteome</keyword>
<reference evidence="2" key="3">
    <citation type="submission" date="2024-09" db="EMBL/GenBank/DDBJ databases">
        <authorList>
            <person name="Sun Q."/>
            <person name="Mori K."/>
        </authorList>
    </citation>
    <scope>NUCLEOTIDE SEQUENCE</scope>
    <source>
        <strain evidence="2">NBRC 112440</strain>
    </source>
</reference>
<dbReference type="EMBL" id="JBHSWD010000002">
    <property type="protein sequence ID" value="MFC6592865.1"/>
    <property type="molecule type" value="Genomic_DNA"/>
</dbReference>
<sequence length="113" mass="12252">MVHVPDGAAGRAWYAQVFPQAREIRLDDLTLLDLDCLLLEIVPADAKVACGAAGTVVYWWTDDFAGELERLQALGAALYRGPLAIEGGQQMCQVRDPWGNLLGLRGPFPTGDL</sequence>
<organism evidence="2 3">
    <name type="scientific">Deinococcus lacus</name>
    <dbReference type="NCBI Taxonomy" id="392561"/>
    <lineage>
        <taxon>Bacteria</taxon>
        <taxon>Thermotogati</taxon>
        <taxon>Deinococcota</taxon>
        <taxon>Deinococci</taxon>
        <taxon>Deinococcales</taxon>
        <taxon>Deinococcaceae</taxon>
        <taxon>Deinococcus</taxon>
    </lineage>
</organism>
<dbReference type="RefSeq" id="WP_380083709.1">
    <property type="nucleotide sequence ID" value="NZ_JBHSWD010000002.1"/>
</dbReference>
<evidence type="ECO:0000313" key="2">
    <source>
        <dbReference type="EMBL" id="MFC6592865.1"/>
    </source>
</evidence>
<dbReference type="SUPFAM" id="SSF54593">
    <property type="entry name" value="Glyoxalase/Bleomycin resistance protein/Dihydroxybiphenyl dioxygenase"/>
    <property type="match status" value="1"/>
</dbReference>
<reference evidence="3" key="2">
    <citation type="journal article" date="2019" name="Int. J. Syst. Evol. Microbiol.">
        <title>The Global Catalogue of Microorganisms (GCM) 10K type strain sequencing project: providing services to taxonomists for standard genome sequencing and annotation.</title>
        <authorList>
            <consortium name="The Broad Institute Genomics Platform"/>
            <consortium name="The Broad Institute Genome Sequencing Center for Infectious Disease"/>
            <person name="Wu L."/>
            <person name="Ma J."/>
        </authorList>
    </citation>
    <scope>NUCLEOTIDE SEQUENCE [LARGE SCALE GENOMIC DNA]</scope>
    <source>
        <strain evidence="3">CGMCC 1.15772</strain>
    </source>
</reference>